<evidence type="ECO:0000313" key="3">
    <source>
        <dbReference type="Proteomes" id="UP000297777"/>
    </source>
</evidence>
<proteinExistence type="predicted"/>
<reference evidence="2 3" key="1">
    <citation type="submission" date="2017-12" db="EMBL/GenBank/DDBJ databases">
        <title>Comparative genomics of Botrytis spp.</title>
        <authorList>
            <person name="Valero-Jimenez C.A."/>
            <person name="Tapia P."/>
            <person name="Veloso J."/>
            <person name="Silva-Moreno E."/>
            <person name="Staats M."/>
            <person name="Valdes J.H."/>
            <person name="Van Kan J.A.L."/>
        </authorList>
    </citation>
    <scope>NUCLEOTIDE SEQUENCE [LARGE SCALE GENOMIC DNA]</scope>
    <source>
        <strain evidence="2 3">Bt9001</strain>
    </source>
</reference>
<organism evidence="2 3">
    <name type="scientific">Botrytis tulipae</name>
    <dbReference type="NCBI Taxonomy" id="87230"/>
    <lineage>
        <taxon>Eukaryota</taxon>
        <taxon>Fungi</taxon>
        <taxon>Dikarya</taxon>
        <taxon>Ascomycota</taxon>
        <taxon>Pezizomycotina</taxon>
        <taxon>Leotiomycetes</taxon>
        <taxon>Helotiales</taxon>
        <taxon>Sclerotiniaceae</taxon>
        <taxon>Botrytis</taxon>
    </lineage>
</organism>
<evidence type="ECO:0000313" key="2">
    <source>
        <dbReference type="EMBL" id="TGO16842.1"/>
    </source>
</evidence>
<comment type="caution">
    <text evidence="2">The sequence shown here is derived from an EMBL/GenBank/DDBJ whole genome shotgun (WGS) entry which is preliminary data.</text>
</comment>
<feature type="region of interest" description="Disordered" evidence="1">
    <location>
        <begin position="454"/>
        <end position="544"/>
    </location>
</feature>
<feature type="compositionally biased region" description="Basic residues" evidence="1">
    <location>
        <begin position="505"/>
        <end position="518"/>
    </location>
</feature>
<gene>
    <name evidence="2" type="ORF">BTUL_0023g00150</name>
</gene>
<dbReference type="AlphaFoldDB" id="A0A4Z1F1A6"/>
<sequence length="641" mass="74635">MADAWKFRSRMPTTSIAQIQIPPNPLRRISKRKRATRVTTSDGCKESSIINELRKKYEIDLEHPPRYPPQFTLPQPPIPRPESDKLNSKIRLEMERRQFAPMTPDWVWRVLTEMYKVDEKVWGKWAVDLDGMKLAKGDWRYLLKAHYRSWEETGAMEDHELGHITNTIADLYVYMACDYRNRAIARTLRSGDLAGDTPTKQKVSSIMIDSDKLYWDQDKGRLVRQGVDENGEPIRRLVEQDFPKAWEKTMKALAQYDDETFANLDYIVIPHEFNAFHTQCIGIAPKQRFVFHIDNSGLSQPKFESTLEDEKYGAYYHSFFQMSLIEAIIYTRFDKGEIDTAEWPLYGQWSYRTDHAQPDNRTTDNSPNATRQNDTYNCALNTMASALNLIFGYDMACYASGKDLSPVPGLTGKRIRVAAEFLNGGFNYPFNYPLFRIPTKLQEIIIDETYKQNIRPPPALRPQKDQDGNFIDEYDDDDTEDEADPETEEEEEEEEEKEPQAQSRTKVKKSTRYKKVKWHGQPALDWDPGEPHPSGPASTDDDLPIRTLWPAQMDPTRTGKCGIIYPITNPHFSGPMYDDVFECKKAAIFREMKGWELWEKMPLFLFKRWMENVMAGREHEEMSPWVEVLKLDGPVFSETKY</sequence>
<dbReference type="OrthoDB" id="1939479at2759"/>
<dbReference type="Proteomes" id="UP000297777">
    <property type="component" value="Unassembled WGS sequence"/>
</dbReference>
<protein>
    <submittedName>
        <fullName evidence="2">Uncharacterized protein</fullName>
    </submittedName>
</protein>
<evidence type="ECO:0000256" key="1">
    <source>
        <dbReference type="SAM" id="MobiDB-lite"/>
    </source>
</evidence>
<keyword evidence="3" id="KW-1185">Reference proteome</keyword>
<name>A0A4Z1F1A6_9HELO</name>
<feature type="compositionally biased region" description="Acidic residues" evidence="1">
    <location>
        <begin position="470"/>
        <end position="497"/>
    </location>
</feature>
<dbReference type="EMBL" id="PQXH01000023">
    <property type="protein sequence ID" value="TGO16842.1"/>
    <property type="molecule type" value="Genomic_DNA"/>
</dbReference>
<accession>A0A4Z1F1A6</accession>